<keyword evidence="8" id="KW-1185">Reference proteome</keyword>
<dbReference type="OrthoDB" id="539213at2759"/>
<feature type="transmembrane region" description="Helical" evidence="5">
    <location>
        <begin position="1664"/>
        <end position="1688"/>
    </location>
</feature>
<comment type="caution">
    <text evidence="6">The sequence shown here is derived from an EMBL/GenBank/DDBJ whole genome shotgun (WGS) entry which is preliminary data.</text>
</comment>
<evidence type="ECO:0000313" key="6">
    <source>
        <dbReference type="EMBL" id="CAI3997941.1"/>
    </source>
</evidence>
<dbReference type="Gene3D" id="1.20.1070.10">
    <property type="entry name" value="Rhodopsin 7-helix transmembrane proteins"/>
    <property type="match status" value="1"/>
</dbReference>
<dbReference type="SUPFAM" id="SSF81321">
    <property type="entry name" value="Family A G protein-coupled receptor-like"/>
    <property type="match status" value="1"/>
</dbReference>
<dbReference type="SMART" id="SM00248">
    <property type="entry name" value="ANK"/>
    <property type="match status" value="4"/>
</dbReference>
<evidence type="ECO:0000256" key="5">
    <source>
        <dbReference type="SAM" id="Phobius"/>
    </source>
</evidence>
<dbReference type="InterPro" id="IPR036770">
    <property type="entry name" value="Ankyrin_rpt-contain_sf"/>
</dbReference>
<feature type="transmembrane region" description="Helical" evidence="5">
    <location>
        <begin position="478"/>
        <end position="495"/>
    </location>
</feature>
<feature type="compositionally biased region" description="Pro residues" evidence="4">
    <location>
        <begin position="312"/>
        <end position="338"/>
    </location>
</feature>
<reference evidence="7 8" key="2">
    <citation type="submission" date="2024-05" db="EMBL/GenBank/DDBJ databases">
        <authorList>
            <person name="Chen Y."/>
            <person name="Shah S."/>
            <person name="Dougan E. K."/>
            <person name="Thang M."/>
            <person name="Chan C."/>
        </authorList>
    </citation>
    <scope>NUCLEOTIDE SEQUENCE [LARGE SCALE GENOMIC DNA]</scope>
</reference>
<dbReference type="GO" id="GO:0005634">
    <property type="term" value="C:nucleus"/>
    <property type="evidence" value="ECO:0007669"/>
    <property type="project" value="TreeGrafter"/>
</dbReference>
<dbReference type="InterPro" id="IPR002110">
    <property type="entry name" value="Ankyrin_rpt"/>
</dbReference>
<dbReference type="GO" id="GO:0045944">
    <property type="term" value="P:positive regulation of transcription by RNA polymerase II"/>
    <property type="evidence" value="ECO:0007669"/>
    <property type="project" value="TreeGrafter"/>
</dbReference>
<dbReference type="PANTHER" id="PTHR24193:SF121">
    <property type="entry name" value="ADA2A-CONTAINING COMPLEX COMPONENT 3, ISOFORM D"/>
    <property type="match status" value="1"/>
</dbReference>
<protein>
    <submittedName>
        <fullName evidence="7">Protein VAPYRIN (PhVpy) (Protein PENETRATION AND ARBUSCULE MORPHOGENESIS 1)</fullName>
    </submittedName>
</protein>
<feature type="transmembrane region" description="Helical" evidence="5">
    <location>
        <begin position="432"/>
        <end position="458"/>
    </location>
</feature>
<keyword evidence="2 3" id="KW-0040">ANK repeat</keyword>
<dbReference type="PANTHER" id="PTHR24193">
    <property type="entry name" value="ANKYRIN REPEAT PROTEIN"/>
    <property type="match status" value="1"/>
</dbReference>
<reference evidence="6" key="1">
    <citation type="submission" date="2022-10" db="EMBL/GenBank/DDBJ databases">
        <authorList>
            <person name="Chen Y."/>
            <person name="Dougan E. K."/>
            <person name="Chan C."/>
            <person name="Rhodes N."/>
            <person name="Thang M."/>
        </authorList>
    </citation>
    <scope>NUCLEOTIDE SEQUENCE</scope>
</reference>
<dbReference type="PROSITE" id="PS50297">
    <property type="entry name" value="ANK_REP_REGION"/>
    <property type="match status" value="1"/>
</dbReference>
<dbReference type="Gene3D" id="1.25.40.20">
    <property type="entry name" value="Ankyrin repeat-containing domain"/>
    <property type="match status" value="1"/>
</dbReference>
<keyword evidence="5" id="KW-0812">Transmembrane</keyword>
<evidence type="ECO:0000256" key="4">
    <source>
        <dbReference type="SAM" id="MobiDB-lite"/>
    </source>
</evidence>
<evidence type="ECO:0000256" key="2">
    <source>
        <dbReference type="ARBA" id="ARBA00023043"/>
    </source>
</evidence>
<dbReference type="SUPFAM" id="SSF48403">
    <property type="entry name" value="Ankyrin repeat"/>
    <property type="match status" value="1"/>
</dbReference>
<feature type="region of interest" description="Disordered" evidence="4">
    <location>
        <begin position="987"/>
        <end position="1021"/>
    </location>
</feature>
<dbReference type="Proteomes" id="UP001152797">
    <property type="component" value="Unassembled WGS sequence"/>
</dbReference>
<dbReference type="EMBL" id="CAMXCT030002402">
    <property type="protein sequence ID" value="CAL4785253.1"/>
    <property type="molecule type" value="Genomic_DNA"/>
</dbReference>
<proteinExistence type="predicted"/>
<feature type="transmembrane region" description="Helical" evidence="5">
    <location>
        <begin position="1731"/>
        <end position="1751"/>
    </location>
</feature>
<evidence type="ECO:0000313" key="8">
    <source>
        <dbReference type="Proteomes" id="UP001152797"/>
    </source>
</evidence>
<dbReference type="GO" id="GO:0000976">
    <property type="term" value="F:transcription cis-regulatory region binding"/>
    <property type="evidence" value="ECO:0007669"/>
    <property type="project" value="TreeGrafter"/>
</dbReference>
<organism evidence="6">
    <name type="scientific">Cladocopium goreaui</name>
    <dbReference type="NCBI Taxonomy" id="2562237"/>
    <lineage>
        <taxon>Eukaryota</taxon>
        <taxon>Sar</taxon>
        <taxon>Alveolata</taxon>
        <taxon>Dinophyceae</taxon>
        <taxon>Suessiales</taxon>
        <taxon>Symbiodiniaceae</taxon>
        <taxon>Cladocopium</taxon>
    </lineage>
</organism>
<dbReference type="EMBL" id="CAMXCT010002402">
    <property type="protein sequence ID" value="CAI3997941.1"/>
    <property type="molecule type" value="Genomic_DNA"/>
</dbReference>
<name>A0A9P1G395_9DINO</name>
<evidence type="ECO:0000313" key="7">
    <source>
        <dbReference type="EMBL" id="CAL4785253.1"/>
    </source>
</evidence>
<sequence>MRRAEAKNALDAQLQKTLKAAQRLKEAGCYGSLTIDELSAVMLCVGPRPSAPMALLPHAQEDTWFAAMNRFLASRHPEAREPGAGTKAPISTEHLWEVFLGDVMAGLTSLRLRQSQELSHCYRLCWVPQQLWQRLESAQDDQFLCFDAVQSVANQEPWQGLELLPQGCVPCLLEFDAHIARQAVDVHDLAAAIEGSEMPTERSAEAHELLLPPFLRGKLGQVRRAPAPAPYHMEVFHLEILGFPETETSEELLQAQPEAILAASLLLSLQRFRVEAPKPTTPMAQLMQESPGRTEPPASETTAEGEEGASPQSPPEEPDFPTPSPTPVASPPTTPPLGPILAPGDQESHGPMEGMVWLASACFAHLAEAVEVRHLGEVHTVWKGYLECALDGTNLWKAVVLILLLAWQLWRLQHQEVVDLGEILGSPGIVQWPFVVAATIFMMEFIICFALIMLLRLMLHFKDPSSGEVVFLVRLREVSEMLAFIAFFAGVYYIYMLCRSPRSVRLGGGAFFEGIKELREPWHILLWTFLSPQQWVMHSRLYTKASLSQSFELMLCTAYIMVFGLIAVQVDMSETDALISPHWQVRIAFTLSTLCMASTFVKAARLPVEPATAENCAFYLKVKYVVWTGYPVAYWLRSAGFITYWQEEVLCYTALDVVAKSLSLIASSTGPLFTLFVSTWGHWHVSGGAHDFRVTVEDPSWDVQSVLMDRCPEKGQHATGLQAGSSNFLRDAVHAEDRRKLMMMAKQADRQLSFMAQKTPLTVILKDVMAPAECYVSRSLWGSRQLAITLLVFGEEHVTKSKDDDETYSWAMSSHEDSEASCAEQDEQHTLTVGKAETGGDGRTAVLGSARASLRVTKRALGFASCMDRDAMDEELQRQVHILESKLGGAVACARAEVGALGLETLSDPEAFLRFLAHDPLRALKAAPIILQVYGHVPPAQRVLLFAKLMGLAAMVGAVLRGDERVLQAFEGPFPLNEWGHSAGSAWKGSTSRIPLPRPDTLSPNQSPEHRDPHARRRSLDEVGIASEYETQLEEIYEVLNGADERAKQRILEGKWGLTFIYKKRRCKGSAIHIAALNSDSALLERLLEMSADIHVECTYVAFEKEGRAQPIHLAVQGCFMNVQLLLEARADINARVKLDGESHFCPLHDAVYFRNLEMVSYLLINNANVNDINLDGMTPLHVAAKMGANDISELLVRHGCDIELRDMKQRTALEVAVESGIFPPRRLHVLARFRIGDILIVSEHCPSNTVDFMRALLCDYVGADRADQVAYKSYVADELQKEESLDVEHWIELLETTPDAADYLLEILTVEPDEDSVYHHPLPNRAAIKELRADYNTDESWKCDTEKGNRDHAWPEWHDHLAPSAKKSIFRSKSNRQLKGRSGANLRSNAPGRVVRDQLAHIQMRQLRLKGIISTQALLALSLTNYVEIFKNQAIAATLQYCWTAFVGRWYMLQVTHRFLELLVLSAWTFSKSLESNNYQVPLWQRRLTWTIMLESALHDLFYEACQAYGFMVTMQSPGAYLGNVANYVDIAAIVSFNYLVFTALVQGNYQLDFWHEFFAVLVFLRWLHVLYNLRAFKLGMIGVKSIIPILHSVKKIGGMMIICFFVFCGFCHAFLVLDNGVTGGPWVVLIGSIKLLFTVDGDGIIQTLKLGGRGDAAGNGDYITAASLLIAVIVFCISLLNIFIAVHGRAYEQAHSHATNLFLQERADICVHCMVQPVLPVCMTRGKWVIFWLILSFLFVGFWLLCILIEETPGLLAALLLFAGVSLLKCCLVIRPWESEEVRRRSFLWWCAPSNKDYNTADEDQKDKIIQDMSERMARVEQALVEIRSALKDGGNAPLVKVQSTMTRWR</sequence>
<feature type="region of interest" description="Disordered" evidence="4">
    <location>
        <begin position="281"/>
        <end position="346"/>
    </location>
</feature>
<feature type="transmembrane region" description="Helical" evidence="5">
    <location>
        <begin position="1559"/>
        <end position="1578"/>
    </location>
</feature>
<feature type="transmembrane region" description="Helical" evidence="5">
    <location>
        <begin position="1526"/>
        <end position="1547"/>
    </location>
</feature>
<keyword evidence="1" id="KW-0677">Repeat</keyword>
<dbReference type="InterPro" id="IPR050663">
    <property type="entry name" value="Ankyrin-SOCS_Box"/>
</dbReference>
<keyword evidence="5" id="KW-1133">Transmembrane helix</keyword>
<accession>A0A9P1G395</accession>
<keyword evidence="5" id="KW-0472">Membrane</keyword>
<dbReference type="Pfam" id="PF12796">
    <property type="entry name" value="Ank_2"/>
    <property type="match status" value="1"/>
</dbReference>
<evidence type="ECO:0000256" key="1">
    <source>
        <dbReference type="ARBA" id="ARBA00022737"/>
    </source>
</evidence>
<feature type="transmembrane region" description="Helical" evidence="5">
    <location>
        <begin position="1598"/>
        <end position="1619"/>
    </location>
</feature>
<feature type="transmembrane region" description="Helical" evidence="5">
    <location>
        <begin position="1757"/>
        <end position="1776"/>
    </location>
</feature>
<gene>
    <name evidence="6" type="ORF">C1SCF055_LOCUS24278</name>
</gene>
<evidence type="ECO:0000256" key="3">
    <source>
        <dbReference type="PROSITE-ProRule" id="PRU00023"/>
    </source>
</evidence>
<feature type="repeat" description="ANK" evidence="3">
    <location>
        <begin position="1143"/>
        <end position="1175"/>
    </location>
</feature>
<dbReference type="EMBL" id="CAMXCT020002402">
    <property type="protein sequence ID" value="CAL1151316.1"/>
    <property type="molecule type" value="Genomic_DNA"/>
</dbReference>
<feature type="repeat" description="ANK" evidence="3">
    <location>
        <begin position="1176"/>
        <end position="1208"/>
    </location>
</feature>
<dbReference type="PROSITE" id="PS50088">
    <property type="entry name" value="ANK_REPEAT"/>
    <property type="match status" value="2"/>
</dbReference>